<dbReference type="Gene3D" id="3.40.630.30">
    <property type="match status" value="1"/>
</dbReference>
<keyword evidence="2" id="KW-0687">Ribonucleoprotein</keyword>
<gene>
    <name evidence="2" type="ORF">C8D90_101108</name>
</gene>
<feature type="domain" description="N-acetyltransferase" evidence="1">
    <location>
        <begin position="28"/>
        <end position="175"/>
    </location>
</feature>
<protein>
    <submittedName>
        <fullName evidence="2">[LSU ribosomal protein L12P]-serine N-acetyltransferase</fullName>
    </submittedName>
</protein>
<keyword evidence="2" id="KW-0808">Transferase</keyword>
<dbReference type="InterPro" id="IPR016181">
    <property type="entry name" value="Acyl_CoA_acyltransferase"/>
</dbReference>
<dbReference type="AlphaFoldDB" id="A0A370R2P1"/>
<dbReference type="InterPro" id="IPR051908">
    <property type="entry name" value="Ribosomal_N-acetyltransferase"/>
</dbReference>
<dbReference type="RefSeq" id="WP_115456476.1">
    <property type="nucleotide sequence ID" value="NZ_QRAP01000001.1"/>
</dbReference>
<evidence type="ECO:0000259" key="1">
    <source>
        <dbReference type="PROSITE" id="PS51186"/>
    </source>
</evidence>
<dbReference type="GO" id="GO:0008999">
    <property type="term" value="F:protein-N-terminal-alanine acetyltransferase activity"/>
    <property type="evidence" value="ECO:0007669"/>
    <property type="project" value="TreeGrafter"/>
</dbReference>
<name>A0A370R2P1_9GAMM</name>
<dbReference type="EMBL" id="QRAP01000001">
    <property type="protein sequence ID" value="RDK96678.1"/>
    <property type="molecule type" value="Genomic_DNA"/>
</dbReference>
<dbReference type="PANTHER" id="PTHR43441">
    <property type="entry name" value="RIBOSOMAL-PROTEIN-SERINE ACETYLTRANSFERASE"/>
    <property type="match status" value="1"/>
</dbReference>
<dbReference type="InterPro" id="IPR000182">
    <property type="entry name" value="GNAT_dom"/>
</dbReference>
<accession>A0A370R2P1</accession>
<dbReference type="PANTHER" id="PTHR43441:SF11">
    <property type="entry name" value="RIBOSOMAL-PROTEIN-SERINE ACETYLTRANSFERASE"/>
    <property type="match status" value="1"/>
</dbReference>
<sequence>MVSDHTQLTVSEKISLSLPYQQYAEALYDVIDRNRAYLSQYMSWPSAVLCPADTMSFLADSYLAYREDRGKTYIILYGGEPVGVLSFNEIDLLNKTATVGYWLDRDMQKKGIISCALKCLTERYAQSGMIRRFVIKCITTNQDSNAVAKRAGFQHEGVLKSAEYINGVYHDQNLYALISSPA</sequence>
<proteinExistence type="predicted"/>
<dbReference type="GO" id="GO:0005840">
    <property type="term" value="C:ribosome"/>
    <property type="evidence" value="ECO:0007669"/>
    <property type="project" value="UniProtKB-KW"/>
</dbReference>
<dbReference type="Pfam" id="PF13302">
    <property type="entry name" value="Acetyltransf_3"/>
    <property type="match status" value="1"/>
</dbReference>
<dbReference type="SUPFAM" id="SSF55729">
    <property type="entry name" value="Acyl-CoA N-acyltransferases (Nat)"/>
    <property type="match status" value="1"/>
</dbReference>
<dbReference type="GO" id="GO:1990189">
    <property type="term" value="F:protein N-terminal-serine acetyltransferase activity"/>
    <property type="evidence" value="ECO:0007669"/>
    <property type="project" value="TreeGrafter"/>
</dbReference>
<dbReference type="Proteomes" id="UP000254848">
    <property type="component" value="Unassembled WGS sequence"/>
</dbReference>
<evidence type="ECO:0000313" key="3">
    <source>
        <dbReference type="Proteomes" id="UP000254848"/>
    </source>
</evidence>
<comment type="caution">
    <text evidence="2">The sequence shown here is derived from an EMBL/GenBank/DDBJ whole genome shotgun (WGS) entry which is preliminary data.</text>
</comment>
<keyword evidence="3" id="KW-1185">Reference proteome</keyword>
<evidence type="ECO:0000313" key="2">
    <source>
        <dbReference type="EMBL" id="RDK96678.1"/>
    </source>
</evidence>
<dbReference type="GO" id="GO:0005737">
    <property type="term" value="C:cytoplasm"/>
    <property type="evidence" value="ECO:0007669"/>
    <property type="project" value="TreeGrafter"/>
</dbReference>
<dbReference type="NCBIfam" id="NF007539">
    <property type="entry name" value="PRK10151.1"/>
    <property type="match status" value="1"/>
</dbReference>
<dbReference type="OrthoDB" id="9784707at2"/>
<keyword evidence="2" id="KW-0689">Ribosomal protein</keyword>
<reference evidence="2 3" key="1">
    <citation type="submission" date="2018-07" db="EMBL/GenBank/DDBJ databases">
        <title>Genomic Encyclopedia of Type Strains, Phase IV (KMG-IV): sequencing the most valuable type-strain genomes for metagenomic binning, comparative biology and taxonomic classification.</title>
        <authorList>
            <person name="Goeker M."/>
        </authorList>
    </citation>
    <scope>NUCLEOTIDE SEQUENCE [LARGE SCALE GENOMIC DNA]</scope>
    <source>
        <strain evidence="2 3">DSM 103736</strain>
    </source>
</reference>
<dbReference type="PROSITE" id="PS51186">
    <property type="entry name" value="GNAT"/>
    <property type="match status" value="1"/>
</dbReference>
<organism evidence="2 3">
    <name type="scientific">Enterobacillus tribolii</name>
    <dbReference type="NCBI Taxonomy" id="1487935"/>
    <lineage>
        <taxon>Bacteria</taxon>
        <taxon>Pseudomonadati</taxon>
        <taxon>Pseudomonadota</taxon>
        <taxon>Gammaproteobacteria</taxon>
        <taxon>Enterobacterales</taxon>
        <taxon>Hafniaceae</taxon>
        <taxon>Enterobacillus</taxon>
    </lineage>
</organism>